<protein>
    <submittedName>
        <fullName evidence="1">Uncharacterized protein</fullName>
    </submittedName>
</protein>
<accession>A0A1B1NAR5</accession>
<name>A0A1B1NAR5_9MICO</name>
<evidence type="ECO:0000313" key="1">
    <source>
        <dbReference type="EMBL" id="ANS78530.1"/>
    </source>
</evidence>
<dbReference type="EMBL" id="CP014989">
    <property type="protein sequence ID" value="ANS78530.1"/>
    <property type="molecule type" value="Genomic_DNA"/>
</dbReference>
<sequence>MTVGRQARREEQLPRLRRQFPDDVGPAVQVLDLLELAWHDCYGEVAPPAAVVDDVLTVAGGTLAGLVNAAHLAVIDRRDLRMSALRVRPEG</sequence>
<keyword evidence="2" id="KW-1185">Reference proteome</keyword>
<gene>
    <name evidence="1" type="ORF">SGUI_1134</name>
</gene>
<dbReference type="Proteomes" id="UP000092482">
    <property type="component" value="Chromosome"/>
</dbReference>
<dbReference type="AlphaFoldDB" id="A0A1B1NAR5"/>
<proteinExistence type="predicted"/>
<reference evidence="1 2" key="1">
    <citation type="submission" date="2016-03" db="EMBL/GenBank/DDBJ databases">
        <title>Shallow-sea hydrothermal system.</title>
        <authorList>
            <person name="Tang K."/>
        </authorList>
    </citation>
    <scope>NUCLEOTIDE SEQUENCE [LARGE SCALE GENOMIC DNA]</scope>
    <source>
        <strain evidence="1 2">JLT9</strain>
    </source>
</reference>
<evidence type="ECO:0000313" key="2">
    <source>
        <dbReference type="Proteomes" id="UP000092482"/>
    </source>
</evidence>
<dbReference type="STRING" id="1758689.SGUI_1134"/>
<organism evidence="1 2">
    <name type="scientific">Serinicoccus hydrothermalis</name>
    <dbReference type="NCBI Taxonomy" id="1758689"/>
    <lineage>
        <taxon>Bacteria</taxon>
        <taxon>Bacillati</taxon>
        <taxon>Actinomycetota</taxon>
        <taxon>Actinomycetes</taxon>
        <taxon>Micrococcales</taxon>
        <taxon>Ornithinimicrobiaceae</taxon>
        <taxon>Serinicoccus</taxon>
    </lineage>
</organism>
<dbReference type="KEGG" id="serj:SGUI_1134"/>
<dbReference type="RefSeq" id="WP_066637413.1">
    <property type="nucleotide sequence ID" value="NZ_CP014989.1"/>
</dbReference>